<evidence type="ECO:0000313" key="3">
    <source>
        <dbReference type="EMBL" id="SDG13720.1"/>
    </source>
</evidence>
<gene>
    <name evidence="3" type="ORF">SAMN05216218_11613</name>
</gene>
<dbReference type="RefSeq" id="WP_092694613.1">
    <property type="nucleotide sequence ID" value="NZ_FNBK01000016.1"/>
</dbReference>
<dbReference type="STRING" id="660518.SAMN05216218_11613"/>
<protein>
    <submittedName>
        <fullName evidence="3">Acetone carboxylase, alpha subunit</fullName>
    </submittedName>
</protein>
<dbReference type="PANTHER" id="PTHR11365">
    <property type="entry name" value="5-OXOPROLINASE RELATED"/>
    <property type="match status" value="1"/>
</dbReference>
<dbReference type="OrthoDB" id="8261at2157"/>
<dbReference type="Pfam" id="PF02538">
    <property type="entry name" value="Hydantoinase_B"/>
    <property type="match status" value="1"/>
</dbReference>
<feature type="compositionally biased region" description="Basic and acidic residues" evidence="1">
    <location>
        <begin position="1"/>
        <end position="21"/>
    </location>
</feature>
<dbReference type="InterPro" id="IPR045079">
    <property type="entry name" value="Oxoprolinase-like"/>
</dbReference>
<dbReference type="GO" id="GO:0006749">
    <property type="term" value="P:glutathione metabolic process"/>
    <property type="evidence" value="ECO:0007669"/>
    <property type="project" value="TreeGrafter"/>
</dbReference>
<name>A0A1G7RV74_9EURY</name>
<evidence type="ECO:0000256" key="1">
    <source>
        <dbReference type="SAM" id="MobiDB-lite"/>
    </source>
</evidence>
<sequence>MSKPESELHDPETTTRDREFNDVEPPIGWDGQTLQEMLNESEHLLEETGHYRGLDELELKEQDPFQYEQMYSRLRGALVSARETALHVSASPIVREIGELCFQIYTPEGDSVAVSTGIIVHVHTGSLAIKYMIEEDYEHGRGIQPGDVFCNNDNDLGNVHTTDVHTFVPIFYEDELVAWADGVTHEIDIGGMTRGHDQIASTNRHEDGLYATCEKIGEDDKLYQDWRDRGQRGVRTPMYWDLDEKCRLAGCHMIREAIHEMIDEVGVETFKQFLYEAVEEGREIMESRVKERMFPGTYREAGFHPIQWEDKAWQPGAQQNMMNHLPVEMTIDGDGEMELDLEGATPPGPHPFNCAKGSMEGALWVYLTQSLLHDGKVNDGANYAVDTNYPEGSVVNPQDPERSYHTPWATIFSTYLAVSKCLSNGFFSRGFREEVITGYGEPGDALQGGGKLKDSVADAIPDALGDYWPVGPFDFSCQGLGASACRDGLDYGYAMFNPEADLGDVEEWEQTQWGLLQLSRRVKPNTAGHGKYRGGSGWEGLHTIMGSEDVSMYAFSIPTVTWSAAGMSGGYPGGTSYSVRVHDTDLAERAAADEPYPLDDQPVGSLEEQIEGEEVIRDQDGMFFPEEFENHDLLRYQTSGGPGWGDPLERPPAKLKEDIEEDIFTPDIVEQVYGVVGEYDADDRDFTVDEEATKQRRKEIREERAERTQSFEEFFEAERERVEESDWNDGVQYMYEGVFEQSDQWAEEFREFWNLDDAYSP</sequence>
<dbReference type="EMBL" id="FNBK01000016">
    <property type="protein sequence ID" value="SDG13720.1"/>
    <property type="molecule type" value="Genomic_DNA"/>
</dbReference>
<keyword evidence="4" id="KW-1185">Reference proteome</keyword>
<dbReference type="InterPro" id="IPR003692">
    <property type="entry name" value="Hydantoinase_B"/>
</dbReference>
<feature type="region of interest" description="Disordered" evidence="1">
    <location>
        <begin position="1"/>
        <end position="29"/>
    </location>
</feature>
<dbReference type="GO" id="GO:0017168">
    <property type="term" value="F:5-oxoprolinase (ATP-hydrolyzing) activity"/>
    <property type="evidence" value="ECO:0007669"/>
    <property type="project" value="TreeGrafter"/>
</dbReference>
<dbReference type="Proteomes" id="UP000199076">
    <property type="component" value="Unassembled WGS sequence"/>
</dbReference>
<dbReference type="GO" id="GO:0005829">
    <property type="term" value="C:cytosol"/>
    <property type="evidence" value="ECO:0007669"/>
    <property type="project" value="TreeGrafter"/>
</dbReference>
<evidence type="ECO:0000259" key="2">
    <source>
        <dbReference type="Pfam" id="PF02538"/>
    </source>
</evidence>
<reference evidence="4" key="1">
    <citation type="submission" date="2016-10" db="EMBL/GenBank/DDBJ databases">
        <authorList>
            <person name="Varghese N."/>
            <person name="Submissions S."/>
        </authorList>
    </citation>
    <scope>NUCLEOTIDE SEQUENCE [LARGE SCALE GENOMIC DNA]</scope>
    <source>
        <strain evidence="4">IBRC-M 10760</strain>
    </source>
</reference>
<evidence type="ECO:0000313" key="4">
    <source>
        <dbReference type="Proteomes" id="UP000199076"/>
    </source>
</evidence>
<accession>A0A1G7RV74</accession>
<feature type="domain" description="Hydantoinase B/oxoprolinase" evidence="2">
    <location>
        <begin position="63"/>
        <end position="647"/>
    </location>
</feature>
<dbReference type="AlphaFoldDB" id="A0A1G7RV74"/>
<organism evidence="3 4">
    <name type="scientific">Halorientalis regularis</name>
    <dbReference type="NCBI Taxonomy" id="660518"/>
    <lineage>
        <taxon>Archaea</taxon>
        <taxon>Methanobacteriati</taxon>
        <taxon>Methanobacteriota</taxon>
        <taxon>Stenosarchaea group</taxon>
        <taxon>Halobacteria</taxon>
        <taxon>Halobacteriales</taxon>
        <taxon>Haloarculaceae</taxon>
        <taxon>Halorientalis</taxon>
    </lineage>
</organism>
<proteinExistence type="predicted"/>
<dbReference type="PANTHER" id="PTHR11365:SF23">
    <property type="entry name" value="HYPOTHETICAL 5-OXOPROLINASE (EUROFUNG)-RELATED"/>
    <property type="match status" value="1"/>
</dbReference>